<feature type="domain" description="RNA polymerase sigma-70 region 2" evidence="5">
    <location>
        <begin position="8"/>
        <end position="73"/>
    </location>
</feature>
<dbReference type="AlphaFoldDB" id="A0A7S8C989"/>
<dbReference type="InterPro" id="IPR013325">
    <property type="entry name" value="RNA_pol_sigma_r2"/>
</dbReference>
<dbReference type="EMBL" id="CP049742">
    <property type="protein sequence ID" value="QPC45568.1"/>
    <property type="molecule type" value="Genomic_DNA"/>
</dbReference>
<accession>A0A7S8C989</accession>
<evidence type="ECO:0000313" key="8">
    <source>
        <dbReference type="Proteomes" id="UP000593626"/>
    </source>
</evidence>
<feature type="domain" description="RNA polymerase sigma-70 region 4" evidence="6">
    <location>
        <begin position="110"/>
        <end position="156"/>
    </location>
</feature>
<dbReference type="GO" id="GO:0016987">
    <property type="term" value="F:sigma factor activity"/>
    <property type="evidence" value="ECO:0007669"/>
    <property type="project" value="UniProtKB-KW"/>
</dbReference>
<proteinExistence type="predicted"/>
<evidence type="ECO:0000256" key="4">
    <source>
        <dbReference type="ARBA" id="ARBA00023163"/>
    </source>
</evidence>
<dbReference type="InterPro" id="IPR007627">
    <property type="entry name" value="RNA_pol_sigma70_r2"/>
</dbReference>
<evidence type="ECO:0000259" key="5">
    <source>
        <dbReference type="Pfam" id="PF04542"/>
    </source>
</evidence>
<dbReference type="KEGG" id="mcui:G8O30_00540"/>
<evidence type="ECO:0000313" key="7">
    <source>
        <dbReference type="EMBL" id="QPC45568.1"/>
    </source>
</evidence>
<sequence>MEPFTELAENYTNMIHKVIHTLRIYQHHEEYYQIGLIALWEAHERFEDDKGDFAPYAYSYIKGKMLHELNRKVRDGERYVAPNEDYWAVVADSHPSGALEMEMLLSHCGSLNEKQKKWVQYTFFHMLTLSEIAKVENVSESAVKKWRKGAKEKLRQLKLE</sequence>
<keyword evidence="1" id="KW-0805">Transcription regulation</keyword>
<dbReference type="InterPro" id="IPR036388">
    <property type="entry name" value="WH-like_DNA-bd_sf"/>
</dbReference>
<keyword evidence="2" id="KW-0731">Sigma factor</keyword>
<dbReference type="GO" id="GO:0003677">
    <property type="term" value="F:DNA binding"/>
    <property type="evidence" value="ECO:0007669"/>
    <property type="project" value="UniProtKB-KW"/>
</dbReference>
<dbReference type="SUPFAM" id="SSF88946">
    <property type="entry name" value="Sigma2 domain of RNA polymerase sigma factors"/>
    <property type="match status" value="1"/>
</dbReference>
<dbReference type="PANTHER" id="PTHR30385">
    <property type="entry name" value="SIGMA FACTOR F FLAGELLAR"/>
    <property type="match status" value="1"/>
</dbReference>
<dbReference type="Proteomes" id="UP000593626">
    <property type="component" value="Chromosome"/>
</dbReference>
<protein>
    <submittedName>
        <fullName evidence="7">Sigma-70 family RNA polymerase sigma factor</fullName>
    </submittedName>
</protein>
<dbReference type="Gene3D" id="1.10.10.10">
    <property type="entry name" value="Winged helix-like DNA-binding domain superfamily/Winged helix DNA-binding domain"/>
    <property type="match status" value="1"/>
</dbReference>
<evidence type="ECO:0000256" key="1">
    <source>
        <dbReference type="ARBA" id="ARBA00023015"/>
    </source>
</evidence>
<dbReference type="InterPro" id="IPR013324">
    <property type="entry name" value="RNA_pol_sigma_r3/r4-like"/>
</dbReference>
<evidence type="ECO:0000259" key="6">
    <source>
        <dbReference type="Pfam" id="PF04545"/>
    </source>
</evidence>
<dbReference type="GO" id="GO:0006352">
    <property type="term" value="P:DNA-templated transcription initiation"/>
    <property type="evidence" value="ECO:0007669"/>
    <property type="project" value="InterPro"/>
</dbReference>
<keyword evidence="8" id="KW-1185">Reference proteome</keyword>
<name>A0A7S8C989_9BACI</name>
<dbReference type="PANTHER" id="PTHR30385:SF4">
    <property type="entry name" value="RNA POLYMERASE SIGMA-E FACTOR"/>
    <property type="match status" value="1"/>
</dbReference>
<reference evidence="7 8" key="1">
    <citation type="submission" date="2019-07" db="EMBL/GenBank/DDBJ databases">
        <title>Genome sequence of 2 isolates from Red Sea Mangroves.</title>
        <authorList>
            <person name="Sefrji F."/>
            <person name="Michoud G."/>
            <person name="Merlino G."/>
            <person name="Daffonchio D."/>
        </authorList>
    </citation>
    <scope>NUCLEOTIDE SEQUENCE [LARGE SCALE GENOMIC DNA]</scope>
    <source>
        <strain evidence="7 8">R1DC41</strain>
    </source>
</reference>
<evidence type="ECO:0000256" key="2">
    <source>
        <dbReference type="ARBA" id="ARBA00023082"/>
    </source>
</evidence>
<dbReference type="Pfam" id="PF04545">
    <property type="entry name" value="Sigma70_r4"/>
    <property type="match status" value="1"/>
</dbReference>
<gene>
    <name evidence="7" type="ORF">G8O30_00540</name>
</gene>
<dbReference type="CDD" id="cd06171">
    <property type="entry name" value="Sigma70_r4"/>
    <property type="match status" value="1"/>
</dbReference>
<dbReference type="Gene3D" id="1.10.1740.10">
    <property type="match status" value="1"/>
</dbReference>
<dbReference type="Pfam" id="PF04542">
    <property type="entry name" value="Sigma70_r2"/>
    <property type="match status" value="1"/>
</dbReference>
<dbReference type="InterPro" id="IPR007630">
    <property type="entry name" value="RNA_pol_sigma70_r4"/>
</dbReference>
<keyword evidence="4" id="KW-0804">Transcription</keyword>
<dbReference type="NCBIfam" id="TIGR02937">
    <property type="entry name" value="sigma70-ECF"/>
    <property type="match status" value="1"/>
</dbReference>
<keyword evidence="3" id="KW-0238">DNA-binding</keyword>
<dbReference type="InterPro" id="IPR014284">
    <property type="entry name" value="RNA_pol_sigma-70_dom"/>
</dbReference>
<evidence type="ECO:0000256" key="3">
    <source>
        <dbReference type="ARBA" id="ARBA00023125"/>
    </source>
</evidence>
<dbReference type="SUPFAM" id="SSF88659">
    <property type="entry name" value="Sigma3 and sigma4 domains of RNA polymerase sigma factors"/>
    <property type="match status" value="1"/>
</dbReference>
<dbReference type="RefSeq" id="WP_239673073.1">
    <property type="nucleotide sequence ID" value="NZ_CP049742.1"/>
</dbReference>
<organism evidence="7 8">
    <name type="scientific">Mangrovibacillus cuniculi</name>
    <dbReference type="NCBI Taxonomy" id="2593652"/>
    <lineage>
        <taxon>Bacteria</taxon>
        <taxon>Bacillati</taxon>
        <taxon>Bacillota</taxon>
        <taxon>Bacilli</taxon>
        <taxon>Bacillales</taxon>
        <taxon>Bacillaceae</taxon>
        <taxon>Mangrovibacillus</taxon>
    </lineage>
</organism>